<dbReference type="InterPro" id="IPR036396">
    <property type="entry name" value="Cyt_P450_sf"/>
</dbReference>
<evidence type="ECO:0000256" key="7">
    <source>
        <dbReference type="ARBA" id="ARBA00023004"/>
    </source>
</evidence>
<dbReference type="InterPro" id="IPR017972">
    <property type="entry name" value="Cyt_P450_CS"/>
</dbReference>
<keyword evidence="6 10" id="KW-0560">Oxidoreductase</keyword>
<evidence type="ECO:0000256" key="9">
    <source>
        <dbReference type="PIRSR" id="PIRSR602401-1"/>
    </source>
</evidence>
<feature type="signal peptide" evidence="11">
    <location>
        <begin position="1"/>
        <end position="25"/>
    </location>
</feature>
<evidence type="ECO:0000313" key="12">
    <source>
        <dbReference type="EMBL" id="KIY61912.1"/>
    </source>
</evidence>
<comment type="similarity">
    <text evidence="3 10">Belongs to the cytochrome P450 family.</text>
</comment>
<dbReference type="Pfam" id="PF00067">
    <property type="entry name" value="p450"/>
    <property type="match status" value="1"/>
</dbReference>
<keyword evidence="7 9" id="KW-0408">Iron</keyword>
<evidence type="ECO:0000256" key="6">
    <source>
        <dbReference type="ARBA" id="ARBA00023002"/>
    </source>
</evidence>
<proteinExistence type="inferred from homology"/>
<gene>
    <name evidence="12" type="ORF">CYLTODRAFT_439031</name>
</gene>
<evidence type="ECO:0000256" key="2">
    <source>
        <dbReference type="ARBA" id="ARBA00005179"/>
    </source>
</evidence>
<keyword evidence="4 9" id="KW-0349">Heme</keyword>
<comment type="cofactor">
    <cofactor evidence="1 9">
        <name>heme</name>
        <dbReference type="ChEBI" id="CHEBI:30413"/>
    </cofactor>
</comment>
<evidence type="ECO:0000256" key="11">
    <source>
        <dbReference type="SAM" id="SignalP"/>
    </source>
</evidence>
<dbReference type="GO" id="GO:0016705">
    <property type="term" value="F:oxidoreductase activity, acting on paired donors, with incorporation or reduction of molecular oxygen"/>
    <property type="evidence" value="ECO:0007669"/>
    <property type="project" value="InterPro"/>
</dbReference>
<dbReference type="GO" id="GO:0004497">
    <property type="term" value="F:monooxygenase activity"/>
    <property type="evidence" value="ECO:0007669"/>
    <property type="project" value="UniProtKB-KW"/>
</dbReference>
<keyword evidence="5 9" id="KW-0479">Metal-binding</keyword>
<dbReference type="PANTHER" id="PTHR46300">
    <property type="entry name" value="P450, PUTATIVE (EUROFUNG)-RELATED-RELATED"/>
    <property type="match status" value="1"/>
</dbReference>
<name>A0A0D7AUM5_9AGAR</name>
<keyword evidence="11" id="KW-0732">Signal</keyword>
<dbReference type="PRINTS" id="PR00463">
    <property type="entry name" value="EP450I"/>
</dbReference>
<dbReference type="EMBL" id="KN880851">
    <property type="protein sequence ID" value="KIY61912.1"/>
    <property type="molecule type" value="Genomic_DNA"/>
</dbReference>
<evidence type="ECO:0000256" key="3">
    <source>
        <dbReference type="ARBA" id="ARBA00010617"/>
    </source>
</evidence>
<evidence type="ECO:0000256" key="5">
    <source>
        <dbReference type="ARBA" id="ARBA00022723"/>
    </source>
</evidence>
<dbReference type="STRING" id="1314674.A0A0D7AUM5"/>
<evidence type="ECO:0000256" key="4">
    <source>
        <dbReference type="ARBA" id="ARBA00022617"/>
    </source>
</evidence>
<comment type="pathway">
    <text evidence="2">Secondary metabolite biosynthesis.</text>
</comment>
<dbReference type="InterPro" id="IPR001128">
    <property type="entry name" value="Cyt_P450"/>
</dbReference>
<reference evidence="12 13" key="1">
    <citation type="journal article" date="2015" name="Fungal Genet. Biol.">
        <title>Evolution of novel wood decay mechanisms in Agaricales revealed by the genome sequences of Fistulina hepatica and Cylindrobasidium torrendii.</title>
        <authorList>
            <person name="Floudas D."/>
            <person name="Held B.W."/>
            <person name="Riley R."/>
            <person name="Nagy L.G."/>
            <person name="Koehler G."/>
            <person name="Ransdell A.S."/>
            <person name="Younus H."/>
            <person name="Chow J."/>
            <person name="Chiniquy J."/>
            <person name="Lipzen A."/>
            <person name="Tritt A."/>
            <person name="Sun H."/>
            <person name="Haridas S."/>
            <person name="LaButti K."/>
            <person name="Ohm R.A."/>
            <person name="Kues U."/>
            <person name="Blanchette R.A."/>
            <person name="Grigoriev I.V."/>
            <person name="Minto R.E."/>
            <person name="Hibbett D.S."/>
        </authorList>
    </citation>
    <scope>NUCLEOTIDE SEQUENCE [LARGE SCALE GENOMIC DNA]</scope>
    <source>
        <strain evidence="12 13">FP15055 ss-10</strain>
    </source>
</reference>
<dbReference type="PANTHER" id="PTHR46300:SF12">
    <property type="entry name" value="P450, PUTATIVE (EUROFUNG)-RELATED"/>
    <property type="match status" value="1"/>
</dbReference>
<keyword evidence="8 10" id="KW-0503">Monooxygenase</keyword>
<dbReference type="Proteomes" id="UP000054007">
    <property type="component" value="Unassembled WGS sequence"/>
</dbReference>
<dbReference type="OrthoDB" id="2789670at2759"/>
<accession>A0A0D7AUM5</accession>
<sequence length="504" mass="56361">MFSLSQLTAALVIAFLLHRILRASSRPPLPPGPPKRFLIGNLLDIPTRFDWKTYGAWADKWGALHYSPLISVSAFGTHIISVNTLKKSNELLEGKSAIYSSRPHVPMPVDLMGWENAMAFTPYGPRFKAYRKTFHEELGNPAALRKFWPQEEIHARKFLELCYKSPTELERHCFHHAGAIILRVAYGYEALENDDPMVKVGNEAMDTFNKGCAPGSFMVNQIPALKYVPEWFPGAGFQTTARLWRHWYGDMVNTPFDFVKKSLANGTAEDSFVAIWLKKKLSPFEEDALKHAAGSMFGGGGETTAVTVYMFFLLMAQHPEIQKKAQAEVDEVCGHRLPTLEDRAEMPYVNALAKEVLRSHPAVPTGLPHCTTEDDVHDGYFIPKGSIVSFNIWKMCRDPAVYSNPEMFNPERFLGESPEMDPEAVVFGFGRRICPGRLLADVSVFITLAMSLAAFNIQPVVEGGKPAPPVYASEGGPVDRLVSFKCSITPRYDPDTMATLFKEH</sequence>
<evidence type="ECO:0000256" key="8">
    <source>
        <dbReference type="ARBA" id="ARBA00023033"/>
    </source>
</evidence>
<dbReference type="SUPFAM" id="SSF48264">
    <property type="entry name" value="Cytochrome P450"/>
    <property type="match status" value="1"/>
</dbReference>
<dbReference type="Gene3D" id="1.10.630.10">
    <property type="entry name" value="Cytochrome P450"/>
    <property type="match status" value="1"/>
</dbReference>
<dbReference type="InterPro" id="IPR050364">
    <property type="entry name" value="Cytochrome_P450_fung"/>
</dbReference>
<dbReference type="PRINTS" id="PR00385">
    <property type="entry name" value="P450"/>
</dbReference>
<protein>
    <submittedName>
        <fullName evidence="12">Cytochrome P450</fullName>
    </submittedName>
</protein>
<dbReference type="CDD" id="cd11065">
    <property type="entry name" value="CYP64-like"/>
    <property type="match status" value="1"/>
</dbReference>
<keyword evidence="13" id="KW-1185">Reference proteome</keyword>
<dbReference type="GO" id="GO:0020037">
    <property type="term" value="F:heme binding"/>
    <property type="evidence" value="ECO:0007669"/>
    <property type="project" value="InterPro"/>
</dbReference>
<evidence type="ECO:0000256" key="10">
    <source>
        <dbReference type="RuleBase" id="RU000461"/>
    </source>
</evidence>
<dbReference type="AlphaFoldDB" id="A0A0D7AUM5"/>
<organism evidence="12 13">
    <name type="scientific">Cylindrobasidium torrendii FP15055 ss-10</name>
    <dbReference type="NCBI Taxonomy" id="1314674"/>
    <lineage>
        <taxon>Eukaryota</taxon>
        <taxon>Fungi</taxon>
        <taxon>Dikarya</taxon>
        <taxon>Basidiomycota</taxon>
        <taxon>Agaricomycotina</taxon>
        <taxon>Agaricomycetes</taxon>
        <taxon>Agaricomycetidae</taxon>
        <taxon>Agaricales</taxon>
        <taxon>Marasmiineae</taxon>
        <taxon>Physalacriaceae</taxon>
        <taxon>Cylindrobasidium</taxon>
    </lineage>
</organism>
<feature type="binding site" description="axial binding residue" evidence="9">
    <location>
        <position position="434"/>
    </location>
    <ligand>
        <name>heme</name>
        <dbReference type="ChEBI" id="CHEBI:30413"/>
    </ligand>
    <ligandPart>
        <name>Fe</name>
        <dbReference type="ChEBI" id="CHEBI:18248"/>
    </ligandPart>
</feature>
<feature type="chain" id="PRO_5002316566" evidence="11">
    <location>
        <begin position="26"/>
        <end position="504"/>
    </location>
</feature>
<evidence type="ECO:0000313" key="13">
    <source>
        <dbReference type="Proteomes" id="UP000054007"/>
    </source>
</evidence>
<dbReference type="InterPro" id="IPR002401">
    <property type="entry name" value="Cyt_P450_E_grp-I"/>
</dbReference>
<dbReference type="GO" id="GO:0005506">
    <property type="term" value="F:iron ion binding"/>
    <property type="evidence" value="ECO:0007669"/>
    <property type="project" value="InterPro"/>
</dbReference>
<evidence type="ECO:0000256" key="1">
    <source>
        <dbReference type="ARBA" id="ARBA00001971"/>
    </source>
</evidence>
<dbReference type="PROSITE" id="PS00086">
    <property type="entry name" value="CYTOCHROME_P450"/>
    <property type="match status" value="1"/>
</dbReference>